<dbReference type="AlphaFoldDB" id="A0A919STV4"/>
<reference evidence="1" key="1">
    <citation type="submission" date="2021-03" db="EMBL/GenBank/DDBJ databases">
        <title>Whole genome shotgun sequence of Actinoplanes auranticolor NBRC 12245.</title>
        <authorList>
            <person name="Komaki H."/>
            <person name="Tamura T."/>
        </authorList>
    </citation>
    <scope>NUCLEOTIDE SEQUENCE</scope>
    <source>
        <strain evidence="1">NBRC 12245</strain>
    </source>
</reference>
<dbReference type="Proteomes" id="UP000681340">
    <property type="component" value="Unassembled WGS sequence"/>
</dbReference>
<evidence type="ECO:0000313" key="2">
    <source>
        <dbReference type="Proteomes" id="UP000681340"/>
    </source>
</evidence>
<dbReference type="InterPro" id="IPR021239">
    <property type="entry name" value="DUF2625"/>
</dbReference>
<dbReference type="Pfam" id="PF10946">
    <property type="entry name" value="DUF2625"/>
    <property type="match status" value="1"/>
</dbReference>
<name>A0A919STV4_9ACTN</name>
<comment type="caution">
    <text evidence="1">The sequence shown here is derived from an EMBL/GenBank/DDBJ whole genome shotgun (WGS) entry which is preliminary data.</text>
</comment>
<dbReference type="EMBL" id="BOQL01000069">
    <property type="protein sequence ID" value="GIM77834.1"/>
    <property type="molecule type" value="Genomic_DNA"/>
</dbReference>
<protein>
    <submittedName>
        <fullName evidence="1">Uncharacterized protein</fullName>
    </submittedName>
</protein>
<keyword evidence="2" id="KW-1185">Reference proteome</keyword>
<sequence length="69" mass="7631">MLGGALPEFYAELRWRGWAEEVAACRLDQAIELFPPPWSREGKDLNAVSRRPVPMSEAMSLLGAADGSR</sequence>
<accession>A0A919STV4</accession>
<gene>
    <name evidence="1" type="ORF">Aau02nite_77890</name>
</gene>
<evidence type="ECO:0000313" key="1">
    <source>
        <dbReference type="EMBL" id="GIM77834.1"/>
    </source>
</evidence>
<proteinExistence type="predicted"/>
<organism evidence="1 2">
    <name type="scientific">Actinoplanes auranticolor</name>
    <dbReference type="NCBI Taxonomy" id="47988"/>
    <lineage>
        <taxon>Bacteria</taxon>
        <taxon>Bacillati</taxon>
        <taxon>Actinomycetota</taxon>
        <taxon>Actinomycetes</taxon>
        <taxon>Micromonosporales</taxon>
        <taxon>Micromonosporaceae</taxon>
        <taxon>Actinoplanes</taxon>
    </lineage>
</organism>